<evidence type="ECO:0000313" key="7">
    <source>
        <dbReference type="Proteomes" id="UP001162131"/>
    </source>
</evidence>
<dbReference type="Gene3D" id="3.40.605.10">
    <property type="entry name" value="Aldehyde Dehydrogenase, Chain A, domain 1"/>
    <property type="match status" value="1"/>
</dbReference>
<evidence type="ECO:0000256" key="3">
    <source>
        <dbReference type="PROSITE-ProRule" id="PRU10007"/>
    </source>
</evidence>
<evidence type="ECO:0000313" key="6">
    <source>
        <dbReference type="EMBL" id="CAG9327519.1"/>
    </source>
</evidence>
<comment type="caution">
    <text evidence="6">The sequence shown here is derived from an EMBL/GenBank/DDBJ whole genome shotgun (WGS) entry which is preliminary data.</text>
</comment>
<dbReference type="FunFam" id="3.40.605.10:FF:000050">
    <property type="entry name" value="Aldehyde dehydrogenase, mitochondrial"/>
    <property type="match status" value="1"/>
</dbReference>
<comment type="similarity">
    <text evidence="1 4">Belongs to the aldehyde dehydrogenase family.</text>
</comment>
<keyword evidence="2 4" id="KW-0560">Oxidoreductase</keyword>
<dbReference type="InterPro" id="IPR016162">
    <property type="entry name" value="Ald_DH_N"/>
</dbReference>
<dbReference type="Proteomes" id="UP001162131">
    <property type="component" value="Unassembled WGS sequence"/>
</dbReference>
<evidence type="ECO:0000256" key="2">
    <source>
        <dbReference type="ARBA" id="ARBA00023002"/>
    </source>
</evidence>
<protein>
    <recommendedName>
        <fullName evidence="5">Aldehyde dehydrogenase domain-containing protein</fullName>
    </recommendedName>
</protein>
<evidence type="ECO:0000256" key="4">
    <source>
        <dbReference type="RuleBase" id="RU003345"/>
    </source>
</evidence>
<dbReference type="AlphaFoldDB" id="A0AAU9JP73"/>
<reference evidence="6" key="1">
    <citation type="submission" date="2021-09" db="EMBL/GenBank/DDBJ databases">
        <authorList>
            <consortium name="AG Swart"/>
            <person name="Singh M."/>
            <person name="Singh A."/>
            <person name="Seah K."/>
            <person name="Emmerich C."/>
        </authorList>
    </citation>
    <scope>NUCLEOTIDE SEQUENCE</scope>
    <source>
        <strain evidence="6">ATCC30299</strain>
    </source>
</reference>
<organism evidence="6 7">
    <name type="scientific">Blepharisma stoltei</name>
    <dbReference type="NCBI Taxonomy" id="1481888"/>
    <lineage>
        <taxon>Eukaryota</taxon>
        <taxon>Sar</taxon>
        <taxon>Alveolata</taxon>
        <taxon>Ciliophora</taxon>
        <taxon>Postciliodesmatophora</taxon>
        <taxon>Heterotrichea</taxon>
        <taxon>Heterotrichida</taxon>
        <taxon>Blepharismidae</taxon>
        <taxon>Blepharisma</taxon>
    </lineage>
</organism>
<dbReference type="GO" id="GO:0016620">
    <property type="term" value="F:oxidoreductase activity, acting on the aldehyde or oxo group of donors, NAD or NADP as acceptor"/>
    <property type="evidence" value="ECO:0007669"/>
    <property type="project" value="InterPro"/>
</dbReference>
<accession>A0AAU9JP73</accession>
<evidence type="ECO:0000256" key="1">
    <source>
        <dbReference type="ARBA" id="ARBA00009986"/>
    </source>
</evidence>
<dbReference type="InterPro" id="IPR016163">
    <property type="entry name" value="Ald_DH_C"/>
</dbReference>
<dbReference type="PROSITE" id="PS00687">
    <property type="entry name" value="ALDEHYDE_DEHYDR_GLU"/>
    <property type="match status" value="1"/>
</dbReference>
<name>A0AAU9JP73_9CILI</name>
<dbReference type="Gene3D" id="3.40.309.10">
    <property type="entry name" value="Aldehyde Dehydrogenase, Chain A, domain 2"/>
    <property type="match status" value="1"/>
</dbReference>
<dbReference type="InterPro" id="IPR029510">
    <property type="entry name" value="Ald_DH_CS_GLU"/>
</dbReference>
<gene>
    <name evidence="6" type="ORF">BSTOLATCC_MIC44154</name>
</gene>
<keyword evidence="7" id="KW-1185">Reference proteome</keyword>
<dbReference type="InterPro" id="IPR015590">
    <property type="entry name" value="Aldehyde_DH_dom"/>
</dbReference>
<dbReference type="SUPFAM" id="SSF53720">
    <property type="entry name" value="ALDH-like"/>
    <property type="match status" value="1"/>
</dbReference>
<dbReference type="InterPro" id="IPR016161">
    <property type="entry name" value="Ald_DH/histidinol_DH"/>
</dbReference>
<feature type="domain" description="Aldehyde dehydrogenase" evidence="5">
    <location>
        <begin position="22"/>
        <end position="483"/>
    </location>
</feature>
<dbReference type="EMBL" id="CAJZBQ010000044">
    <property type="protein sequence ID" value="CAG9327519.1"/>
    <property type="molecule type" value="Genomic_DNA"/>
</dbReference>
<dbReference type="FunFam" id="3.40.309.10:FF:000001">
    <property type="entry name" value="Mitochondrial aldehyde dehydrogenase 2"/>
    <property type="match status" value="1"/>
</dbReference>
<evidence type="ECO:0000259" key="5">
    <source>
        <dbReference type="Pfam" id="PF00171"/>
    </source>
</evidence>
<dbReference type="Pfam" id="PF00171">
    <property type="entry name" value="Aldedh"/>
    <property type="match status" value="1"/>
</dbReference>
<sequence length="493" mass="53962">MISSSRKLISHLRTQLFIDNKWVNSKSGQTFKTINPATEEVIAEVQRASTEDVDLAVKAARTAYDNGPWRRMSGRERGQLIHKLTDLIIKNQANLAKLETIDGGKTITDTTYVDLPLTIDTYRQYASLANNIRGKTIPITGPYNCYTRYEPVGVCAQIIPWNYPLLMQCWKMAPALAAGCTMILKPAEQTPLTALQIGDLIVEAGFPEGVVNILPGFGDVGRDLTLHPGVDKIAFTGSTEVGLEIQRNAGMNGLKRVSLECGGKSPNIILDDADLDCAVTNAHTGIFDAVGQCCIAGSRVYVQEGIYDKFLEKSVELAKVRKIGDPLDPETQSGPQIEESLLEKILGYVHKGKMEGAKLVIGGNRWGSKGYFLEPIIFTDVTDNMSIAREEIFGPFMSILKFKTIDEVIKRANDTKYGLGAGVQTTSLEKAIKIVNGVRAGSVYVNCYDYTTENTPFGGFKQSGVGREVTEEGLANYLECKTVIIKTSQDTLP</sequence>
<proteinExistence type="inferred from homology"/>
<dbReference type="PANTHER" id="PTHR11699">
    <property type="entry name" value="ALDEHYDE DEHYDROGENASE-RELATED"/>
    <property type="match status" value="1"/>
</dbReference>
<feature type="active site" evidence="3">
    <location>
        <position position="260"/>
    </location>
</feature>